<reference evidence="1 2" key="2">
    <citation type="journal article" date="2009" name="PLoS ONE">
        <title>An integrated genetic and cytogenetic map of the cucumber genome.</title>
        <authorList>
            <person name="Ren Y."/>
            <person name="Zhang Z."/>
            <person name="Liu J."/>
            <person name="Staub J.E."/>
            <person name="Han Y."/>
            <person name="Cheng Z."/>
            <person name="Li X."/>
            <person name="Lu J."/>
            <person name="Miao H."/>
            <person name="Kang H."/>
            <person name="Xie B."/>
            <person name="Gu X."/>
            <person name="Wang X."/>
            <person name="Du Y."/>
            <person name="Jin W."/>
            <person name="Huang S."/>
        </authorList>
    </citation>
    <scope>NUCLEOTIDE SEQUENCE [LARGE SCALE GENOMIC DNA]</scope>
    <source>
        <strain evidence="2">cv. 9930</strain>
    </source>
</reference>
<keyword evidence="2" id="KW-1185">Reference proteome</keyword>
<reference evidence="1 2" key="3">
    <citation type="journal article" date="2010" name="BMC Genomics">
        <title>Transcriptome sequencing and comparative analysis of cucumber flowers with different sex types.</title>
        <authorList>
            <person name="Guo S."/>
            <person name="Zheng Y."/>
            <person name="Joung J.G."/>
            <person name="Liu S."/>
            <person name="Zhang Z."/>
            <person name="Crasta O.R."/>
            <person name="Sobral B.W."/>
            <person name="Xu Y."/>
            <person name="Huang S."/>
            <person name="Fei Z."/>
        </authorList>
    </citation>
    <scope>NUCLEOTIDE SEQUENCE [LARGE SCALE GENOMIC DNA]</scope>
    <source>
        <strain evidence="2">cv. 9930</strain>
    </source>
</reference>
<dbReference type="Proteomes" id="UP000029981">
    <property type="component" value="Chromosome 3"/>
</dbReference>
<evidence type="ECO:0000313" key="2">
    <source>
        <dbReference type="Proteomes" id="UP000029981"/>
    </source>
</evidence>
<reference evidence="1 2" key="4">
    <citation type="journal article" date="2011" name="BMC Genomics">
        <title>RNA-Seq improves annotation of protein-coding genes in the cucumber genome.</title>
        <authorList>
            <person name="Li Z."/>
            <person name="Zhang Z."/>
            <person name="Yan P."/>
            <person name="Huang S."/>
            <person name="Fei Z."/>
            <person name="Lin K."/>
        </authorList>
    </citation>
    <scope>NUCLEOTIDE SEQUENCE [LARGE SCALE GENOMIC DNA]</scope>
    <source>
        <strain evidence="2">cv. 9930</strain>
    </source>
</reference>
<accession>A0A0A0L8G2</accession>
<protein>
    <submittedName>
        <fullName evidence="1">Uncharacterized protein</fullName>
    </submittedName>
</protein>
<sequence>MQNEPSRKLLEEMQRRTQAMTQRSGRKDILWVFFTLLRSIMEGMPQLSKFLALNISNNIATSTELTSSNISWARELE</sequence>
<dbReference type="EMBL" id="CM002924">
    <property type="protein sequence ID" value="KGN57299.1"/>
    <property type="molecule type" value="Genomic_DNA"/>
</dbReference>
<gene>
    <name evidence="1" type="ORF">Csa_3G177930</name>
</gene>
<reference evidence="1 2" key="1">
    <citation type="journal article" date="2009" name="Nat. Genet.">
        <title>The genome of the cucumber, Cucumis sativus L.</title>
        <authorList>
            <person name="Huang S."/>
            <person name="Li R."/>
            <person name="Zhang Z."/>
            <person name="Li L."/>
            <person name="Gu X."/>
            <person name="Fan W."/>
            <person name="Lucas W.J."/>
            <person name="Wang X."/>
            <person name="Xie B."/>
            <person name="Ni P."/>
            <person name="Ren Y."/>
            <person name="Zhu H."/>
            <person name="Li J."/>
            <person name="Lin K."/>
            <person name="Jin W."/>
            <person name="Fei Z."/>
            <person name="Li G."/>
            <person name="Staub J."/>
            <person name="Kilian A."/>
            <person name="van der Vossen E.A."/>
            <person name="Wu Y."/>
            <person name="Guo J."/>
            <person name="He J."/>
            <person name="Jia Z."/>
            <person name="Ren Y."/>
            <person name="Tian G."/>
            <person name="Lu Y."/>
            <person name="Ruan J."/>
            <person name="Qian W."/>
            <person name="Wang M."/>
            <person name="Huang Q."/>
            <person name="Li B."/>
            <person name="Xuan Z."/>
            <person name="Cao J."/>
            <person name="Asan"/>
            <person name="Wu Z."/>
            <person name="Zhang J."/>
            <person name="Cai Q."/>
            <person name="Bai Y."/>
            <person name="Zhao B."/>
            <person name="Han Y."/>
            <person name="Li Y."/>
            <person name="Li X."/>
            <person name="Wang S."/>
            <person name="Shi Q."/>
            <person name="Liu S."/>
            <person name="Cho W.K."/>
            <person name="Kim J.Y."/>
            <person name="Xu Y."/>
            <person name="Heller-Uszynska K."/>
            <person name="Miao H."/>
            <person name="Cheng Z."/>
            <person name="Zhang S."/>
            <person name="Wu J."/>
            <person name="Yang Y."/>
            <person name="Kang H."/>
            <person name="Li M."/>
            <person name="Liang H."/>
            <person name="Ren X."/>
            <person name="Shi Z."/>
            <person name="Wen M."/>
            <person name="Jian M."/>
            <person name="Yang H."/>
            <person name="Zhang G."/>
            <person name="Yang Z."/>
            <person name="Chen R."/>
            <person name="Liu S."/>
            <person name="Li J."/>
            <person name="Ma L."/>
            <person name="Liu H."/>
            <person name="Zhou Y."/>
            <person name="Zhao J."/>
            <person name="Fang X."/>
            <person name="Li G."/>
            <person name="Fang L."/>
            <person name="Li Y."/>
            <person name="Liu D."/>
            <person name="Zheng H."/>
            <person name="Zhang Y."/>
            <person name="Qin N."/>
            <person name="Li Z."/>
            <person name="Yang G."/>
            <person name="Yang S."/>
            <person name="Bolund L."/>
            <person name="Kristiansen K."/>
            <person name="Zheng H."/>
            <person name="Li S."/>
            <person name="Zhang X."/>
            <person name="Yang H."/>
            <person name="Wang J."/>
            <person name="Sun R."/>
            <person name="Zhang B."/>
            <person name="Jiang S."/>
            <person name="Wang J."/>
            <person name="Du Y."/>
            <person name="Li S."/>
        </authorList>
    </citation>
    <scope>NUCLEOTIDE SEQUENCE [LARGE SCALE GENOMIC DNA]</scope>
    <source>
        <strain evidence="2">cv. 9930</strain>
    </source>
</reference>
<dbReference type="AlphaFoldDB" id="A0A0A0L8G2"/>
<name>A0A0A0L8G2_CUCSA</name>
<dbReference type="Gramene" id="KGN57299">
    <property type="protein sequence ID" value="KGN57299"/>
    <property type="gene ID" value="Csa_3G177930"/>
</dbReference>
<organism evidence="1 2">
    <name type="scientific">Cucumis sativus</name>
    <name type="common">Cucumber</name>
    <dbReference type="NCBI Taxonomy" id="3659"/>
    <lineage>
        <taxon>Eukaryota</taxon>
        <taxon>Viridiplantae</taxon>
        <taxon>Streptophyta</taxon>
        <taxon>Embryophyta</taxon>
        <taxon>Tracheophyta</taxon>
        <taxon>Spermatophyta</taxon>
        <taxon>Magnoliopsida</taxon>
        <taxon>eudicotyledons</taxon>
        <taxon>Gunneridae</taxon>
        <taxon>Pentapetalae</taxon>
        <taxon>rosids</taxon>
        <taxon>fabids</taxon>
        <taxon>Cucurbitales</taxon>
        <taxon>Cucurbitaceae</taxon>
        <taxon>Benincaseae</taxon>
        <taxon>Cucumis</taxon>
    </lineage>
</organism>
<proteinExistence type="predicted"/>
<evidence type="ECO:0000313" key="1">
    <source>
        <dbReference type="EMBL" id="KGN57299.1"/>
    </source>
</evidence>